<feature type="transmembrane region" description="Helical" evidence="1">
    <location>
        <begin position="77"/>
        <end position="96"/>
    </location>
</feature>
<feature type="transmembrane region" description="Helical" evidence="1">
    <location>
        <begin position="44"/>
        <end position="65"/>
    </location>
</feature>
<keyword evidence="1" id="KW-1133">Transmembrane helix</keyword>
<keyword evidence="1" id="KW-0812">Transmembrane</keyword>
<evidence type="ECO:0000256" key="1">
    <source>
        <dbReference type="SAM" id="Phobius"/>
    </source>
</evidence>
<dbReference type="AlphaFoldDB" id="A0A1C6H6T9"/>
<sequence length="244" mass="28158">MFKKASISGKSINVSYVVYADDYWYVPYTTSSLYCIKKNAIQNINYPCVGLLFYSFITSDINVLFKHTRIGSLTPTLTLSYTGGVYGLYIVSGYLFRTNQKKTLTLSKRFRYFVTLTSIVSFVLLVLMQIYMYTFNNGYNVWYNSSLLYICALSLFTTLYLIKDSLPFPKLWCKISIFSMGIYYIHNIFLKICLNYNIGGINSWPSPFQVIVIFIVCFTMSILSCKLISLNSRLSRILLLMGRN</sequence>
<evidence type="ECO:0000313" key="2">
    <source>
        <dbReference type="EMBL" id="SCJ53312.1"/>
    </source>
</evidence>
<gene>
    <name evidence="2" type="ORF">SAMEA3545359_00708</name>
</gene>
<feature type="transmembrane region" description="Helical" evidence="1">
    <location>
        <begin position="171"/>
        <end position="190"/>
    </location>
</feature>
<feature type="transmembrane region" description="Helical" evidence="1">
    <location>
        <begin position="141"/>
        <end position="162"/>
    </location>
</feature>
<feature type="transmembrane region" description="Helical" evidence="1">
    <location>
        <begin position="112"/>
        <end position="135"/>
    </location>
</feature>
<reference evidence="2" key="1">
    <citation type="submission" date="2015-09" db="EMBL/GenBank/DDBJ databases">
        <authorList>
            <consortium name="Pathogen Informatics"/>
        </authorList>
    </citation>
    <scope>NUCLEOTIDE SEQUENCE</scope>
    <source>
        <strain evidence="2">2789STDY5834896</strain>
    </source>
</reference>
<proteinExistence type="predicted"/>
<protein>
    <submittedName>
        <fullName evidence="2">Uncharacterized protein conserved in bacteria</fullName>
    </submittedName>
</protein>
<organism evidence="2">
    <name type="scientific">uncultured Anaerotruncus sp</name>
    <dbReference type="NCBI Taxonomy" id="905011"/>
    <lineage>
        <taxon>Bacteria</taxon>
        <taxon>Bacillati</taxon>
        <taxon>Bacillota</taxon>
        <taxon>Clostridia</taxon>
        <taxon>Eubacteriales</taxon>
        <taxon>Oscillospiraceae</taxon>
        <taxon>Anaerotruncus</taxon>
        <taxon>environmental samples</taxon>
    </lineage>
</organism>
<feature type="transmembrane region" description="Helical" evidence="1">
    <location>
        <begin position="210"/>
        <end position="229"/>
    </location>
</feature>
<dbReference type="EMBL" id="FMHG01000001">
    <property type="protein sequence ID" value="SCJ53312.1"/>
    <property type="molecule type" value="Genomic_DNA"/>
</dbReference>
<keyword evidence="1" id="KW-0472">Membrane</keyword>
<name>A0A1C6H6T9_9FIRM</name>
<accession>A0A1C6H6T9</accession>